<keyword evidence="2" id="KW-1185">Reference proteome</keyword>
<gene>
    <name evidence="1" type="ORF">GM920_16465</name>
</gene>
<name>A0ABR6F1F5_9SPHI</name>
<evidence type="ECO:0000313" key="1">
    <source>
        <dbReference type="EMBL" id="MBB2150493.1"/>
    </source>
</evidence>
<organism evidence="1 2">
    <name type="scientific">Pedobacter gandavensis</name>
    <dbReference type="NCBI Taxonomy" id="2679963"/>
    <lineage>
        <taxon>Bacteria</taxon>
        <taxon>Pseudomonadati</taxon>
        <taxon>Bacteroidota</taxon>
        <taxon>Sphingobacteriia</taxon>
        <taxon>Sphingobacteriales</taxon>
        <taxon>Sphingobacteriaceae</taxon>
        <taxon>Pedobacter</taxon>
    </lineage>
</organism>
<dbReference type="EMBL" id="WNXC01000006">
    <property type="protein sequence ID" value="MBB2150493.1"/>
    <property type="molecule type" value="Genomic_DNA"/>
</dbReference>
<protein>
    <recommendedName>
        <fullName evidence="3">Viral A-type inclusion protein</fullName>
    </recommendedName>
</protein>
<proteinExistence type="predicted"/>
<evidence type="ECO:0000313" key="2">
    <source>
        <dbReference type="Proteomes" id="UP000636110"/>
    </source>
</evidence>
<reference evidence="1 2" key="1">
    <citation type="submission" date="2019-11" db="EMBL/GenBank/DDBJ databases">
        <title>Description of Pedobacter sp. LMG 31462T.</title>
        <authorList>
            <person name="Carlier A."/>
            <person name="Qi S."/>
            <person name="Vandamme P."/>
        </authorList>
    </citation>
    <scope>NUCLEOTIDE SEQUENCE [LARGE SCALE GENOMIC DNA]</scope>
    <source>
        <strain evidence="1 2">LMG 31462</strain>
    </source>
</reference>
<evidence type="ECO:0008006" key="3">
    <source>
        <dbReference type="Google" id="ProtNLM"/>
    </source>
</evidence>
<comment type="caution">
    <text evidence="1">The sequence shown here is derived from an EMBL/GenBank/DDBJ whole genome shotgun (WGS) entry which is preliminary data.</text>
</comment>
<sequence length="137" mass="15992">MLLAITAMACTQTVDYKKERDEVMKFHDLVMGDHSMIVNYQMKLDTLQQHMAALKTKFPEIDTLKEKENIKGLLKDLSTAEDSMNDWMHKFEPDITGKSNEEAVRYFQKEKAKIVAVDSLYKKEIKSSEAYFNKFKK</sequence>
<dbReference type="Proteomes" id="UP000636110">
    <property type="component" value="Unassembled WGS sequence"/>
</dbReference>
<accession>A0ABR6F1F5</accession>